<dbReference type="PRINTS" id="PR00691">
    <property type="entry name" value="ADHESINB"/>
</dbReference>
<dbReference type="PRINTS" id="PR00690">
    <property type="entry name" value="ADHESNFAMILY"/>
</dbReference>
<dbReference type="GO" id="GO:0007155">
    <property type="term" value="P:cell adhesion"/>
    <property type="evidence" value="ECO:0007669"/>
    <property type="project" value="InterPro"/>
</dbReference>
<dbReference type="EMBL" id="JAUYZK010000011">
    <property type="protein sequence ID" value="MDP2539571.1"/>
    <property type="molecule type" value="Genomic_DNA"/>
</dbReference>
<dbReference type="SUPFAM" id="SSF53807">
    <property type="entry name" value="Helical backbone' metal receptor"/>
    <property type="match status" value="1"/>
</dbReference>
<evidence type="ECO:0000313" key="8">
    <source>
        <dbReference type="Proteomes" id="UP001240777"/>
    </source>
</evidence>
<dbReference type="EMBL" id="JAUPEV010000011">
    <property type="protein sequence ID" value="MDO7253643.1"/>
    <property type="molecule type" value="Genomic_DNA"/>
</dbReference>
<dbReference type="AlphaFoldDB" id="A0AA90TCA5"/>
<dbReference type="InterPro" id="IPR006127">
    <property type="entry name" value="ZnuA-like"/>
</dbReference>
<accession>A0AA90TCA5</accession>
<name>A0AA90TCA5_9HELI</name>
<evidence type="ECO:0000313" key="5">
    <source>
        <dbReference type="EMBL" id="MDO7253643.1"/>
    </source>
</evidence>
<organism evidence="6 7">
    <name type="scientific">Helicobacter cappadocius</name>
    <dbReference type="NCBI Taxonomy" id="3063998"/>
    <lineage>
        <taxon>Bacteria</taxon>
        <taxon>Pseudomonadati</taxon>
        <taxon>Campylobacterota</taxon>
        <taxon>Epsilonproteobacteria</taxon>
        <taxon>Campylobacterales</taxon>
        <taxon>Helicobacteraceae</taxon>
        <taxon>Helicobacter</taxon>
    </lineage>
</organism>
<reference evidence="6 8" key="1">
    <citation type="submission" date="2023-07" db="EMBL/GenBank/DDBJ databases">
        <title>Unpublished Manusciprt.</title>
        <authorList>
            <person name="Aydin F."/>
            <person name="Tarhane S."/>
            <person name="Saticioglu I.B."/>
            <person name="Karakaya E."/>
            <person name="Abay S."/>
            <person name="Guran O."/>
            <person name="Bozkurt E."/>
            <person name="Uzum N."/>
            <person name="Olgun K."/>
            <person name="Jablonski D."/>
        </authorList>
    </citation>
    <scope>NUCLEOTIDE SEQUENCE</scope>
    <source>
        <strain evidence="8">faydin-H75</strain>
        <strain evidence="6">Faydin-H76</strain>
    </source>
</reference>
<gene>
    <name evidence="5" type="ORF">Q5I04_06940</name>
    <name evidence="6" type="ORF">Q5I06_07270</name>
</gene>
<dbReference type="InterPro" id="IPR006129">
    <property type="entry name" value="AdhesinB"/>
</dbReference>
<dbReference type="Gene3D" id="3.40.50.1980">
    <property type="entry name" value="Nitrogenase molybdenum iron protein domain"/>
    <property type="match status" value="2"/>
</dbReference>
<dbReference type="Pfam" id="PF01297">
    <property type="entry name" value="ZnuA"/>
    <property type="match status" value="1"/>
</dbReference>
<proteinExistence type="inferred from homology"/>
<evidence type="ECO:0000256" key="4">
    <source>
        <dbReference type="RuleBase" id="RU003512"/>
    </source>
</evidence>
<evidence type="ECO:0000256" key="2">
    <source>
        <dbReference type="ARBA" id="ARBA00022448"/>
    </source>
</evidence>
<evidence type="ECO:0000256" key="3">
    <source>
        <dbReference type="ARBA" id="ARBA00022729"/>
    </source>
</evidence>
<keyword evidence="3" id="KW-0732">Signal</keyword>
<comment type="caution">
    <text evidence="6">The sequence shown here is derived from an EMBL/GenBank/DDBJ whole genome shotgun (WGS) entry which is preliminary data.</text>
</comment>
<reference evidence="5 7" key="3">
    <citation type="journal article" date="2024" name="Syst. Appl. Microbiol.">
        <title>Helicobacter cappadocius sp. nov., from lizards: The first psychrotrophic Helicobacter species.</title>
        <authorList>
            <person name="Aydin F."/>
            <person name="Tarhane S."/>
            <person name="Karakaya E."/>
            <person name="Abay S."/>
            <person name="Kayman T."/>
            <person name="Guran O."/>
            <person name="Bozkurt E."/>
            <person name="Uzum N."/>
            <person name="Avci A."/>
            <person name="Olgun K."/>
            <person name="Jablonski D."/>
            <person name="Guran C."/>
            <person name="Burcin Saticioglu I."/>
        </authorList>
    </citation>
    <scope>NUCLEOTIDE SEQUENCE [LARGE SCALE GENOMIC DNA]</scope>
    <source>
        <strain evidence="5">Faydin-H75</strain>
        <strain evidence="7">faydin-H76</strain>
    </source>
</reference>
<reference evidence="5" key="2">
    <citation type="submission" date="2023-07" db="EMBL/GenBank/DDBJ databases">
        <authorList>
            <person name="Aydin F."/>
            <person name="Tarhane S."/>
            <person name="Saticioglu I.B."/>
            <person name="Karakaya E."/>
            <person name="Abay S."/>
            <person name="Guran O."/>
            <person name="Bozkurt E."/>
            <person name="Uzum N."/>
            <person name="Olgun K."/>
            <person name="Jablonski D."/>
        </authorList>
    </citation>
    <scope>NUCLEOTIDE SEQUENCE</scope>
    <source>
        <strain evidence="5">Faydin-H75</strain>
    </source>
</reference>
<evidence type="ECO:0000313" key="7">
    <source>
        <dbReference type="Proteomes" id="UP001177258"/>
    </source>
</evidence>
<dbReference type="InterPro" id="IPR050492">
    <property type="entry name" value="Bact_metal-bind_prot9"/>
</dbReference>
<keyword evidence="8" id="KW-1185">Reference proteome</keyword>
<comment type="similarity">
    <text evidence="1 4">Belongs to the bacterial solute-binding protein 9 family.</text>
</comment>
<evidence type="ECO:0000313" key="6">
    <source>
        <dbReference type="EMBL" id="MDP2539571.1"/>
    </source>
</evidence>
<dbReference type="InterPro" id="IPR006128">
    <property type="entry name" value="Lipoprotein_PsaA-like"/>
</dbReference>
<dbReference type="Proteomes" id="UP001177258">
    <property type="component" value="Unassembled WGS sequence"/>
</dbReference>
<dbReference type="RefSeq" id="WP_305517483.1">
    <property type="nucleotide sequence ID" value="NZ_JAUPEV010000011.1"/>
</dbReference>
<dbReference type="PANTHER" id="PTHR42953:SF3">
    <property type="entry name" value="HIGH-AFFINITY ZINC UPTAKE SYSTEM PROTEIN ZNUA"/>
    <property type="match status" value="1"/>
</dbReference>
<sequence>MKIVFGIFLFLGMLVAGEKINVVVSVIPQIYFVKKIGGDYVNVNAMVPDGRSPETYEPLPSEMKIIKKAQIYLGVGMEFEKIWSERFKGANPNLTIIDLSKGLNLREFTHSHDDSSHHHGKYDPHIWLSVALAKDEAKKICEALSKLDPLNASTYNANLQNFLKEINHIDESIKAIFAAPDAQKAFLVYHPAFGYLASEYGLDEIALEADGKSPKMKKMMALAQIVKQKNIQVVYIQPQFAKKRVLALANDLKLRVLELNPLAEDWEKNILYIAKTIATQGREK</sequence>
<dbReference type="GO" id="GO:0046872">
    <property type="term" value="F:metal ion binding"/>
    <property type="evidence" value="ECO:0007669"/>
    <property type="project" value="InterPro"/>
</dbReference>
<dbReference type="Proteomes" id="UP001240777">
    <property type="component" value="Unassembled WGS sequence"/>
</dbReference>
<dbReference type="GO" id="GO:0030001">
    <property type="term" value="P:metal ion transport"/>
    <property type="evidence" value="ECO:0007669"/>
    <property type="project" value="InterPro"/>
</dbReference>
<protein>
    <submittedName>
        <fullName evidence="6">Zinc ABC transporter substrate-binding protein</fullName>
    </submittedName>
</protein>
<evidence type="ECO:0000256" key="1">
    <source>
        <dbReference type="ARBA" id="ARBA00011028"/>
    </source>
</evidence>
<keyword evidence="2 4" id="KW-0813">Transport</keyword>
<dbReference type="PANTHER" id="PTHR42953">
    <property type="entry name" value="HIGH-AFFINITY ZINC UPTAKE SYSTEM PROTEIN ZNUA-RELATED"/>
    <property type="match status" value="1"/>
</dbReference>